<evidence type="ECO:0000313" key="2">
    <source>
        <dbReference type="EMBL" id="KWR57240.1"/>
    </source>
</evidence>
<protein>
    <submittedName>
        <fullName evidence="2">Uncharacterized protein</fullName>
    </submittedName>
</protein>
<comment type="caution">
    <text evidence="2">The sequence shown here is derived from an EMBL/GenBank/DDBJ whole genome shotgun (WGS) entry which is preliminary data.</text>
</comment>
<reference evidence="2 3" key="1">
    <citation type="journal article" date="2016" name="BMC Genomics">
        <title>Type VI secretion systems of human gut Bacteroidales segregate into three genetic architectures, two of which are contained on mobile genetic elements.</title>
        <authorList>
            <person name="Coyne M.J."/>
            <person name="Roelofs K.G."/>
            <person name="Comstock L.E."/>
        </authorList>
    </citation>
    <scope>NUCLEOTIDE SEQUENCE [LARGE SCALE GENOMIC DNA]</scope>
    <source>
        <strain evidence="2 3">CL09T03C01</strain>
    </source>
</reference>
<dbReference type="Proteomes" id="UP000056419">
    <property type="component" value="Unassembled WGS sequence"/>
</dbReference>
<dbReference type="STRING" id="46506.AA415_00697"/>
<dbReference type="EMBL" id="LRGC01000002">
    <property type="protein sequence ID" value="KWR57240.1"/>
    <property type="molecule type" value="Genomic_DNA"/>
</dbReference>
<gene>
    <name evidence="2" type="ORF">AA415_00697</name>
</gene>
<keyword evidence="3" id="KW-1185">Reference proteome</keyword>
<keyword evidence="1" id="KW-1133">Transmembrane helix</keyword>
<feature type="transmembrane region" description="Helical" evidence="1">
    <location>
        <begin position="28"/>
        <end position="49"/>
    </location>
</feature>
<name>A0A108TC80_BACSE</name>
<keyword evidence="1" id="KW-0472">Membrane</keyword>
<evidence type="ECO:0000256" key="1">
    <source>
        <dbReference type="SAM" id="Phobius"/>
    </source>
</evidence>
<dbReference type="PATRIC" id="fig|46506.5.peg.745"/>
<keyword evidence="1" id="KW-0812">Transmembrane</keyword>
<sequence precursor="true">MDNVPKTLLLQELWHISYISTLPSILPLYHSVFPFLHISNIFTTFVLILNPPNFIKLKYQNRLI</sequence>
<organism evidence="2 3">
    <name type="scientific">Bacteroides stercoris</name>
    <dbReference type="NCBI Taxonomy" id="46506"/>
    <lineage>
        <taxon>Bacteria</taxon>
        <taxon>Pseudomonadati</taxon>
        <taxon>Bacteroidota</taxon>
        <taxon>Bacteroidia</taxon>
        <taxon>Bacteroidales</taxon>
        <taxon>Bacteroidaceae</taxon>
        <taxon>Bacteroides</taxon>
    </lineage>
</organism>
<dbReference type="AlphaFoldDB" id="A0A108TC80"/>
<proteinExistence type="predicted"/>
<accession>A0A108TC80</accession>
<evidence type="ECO:0000313" key="3">
    <source>
        <dbReference type="Proteomes" id="UP000056419"/>
    </source>
</evidence>